<evidence type="ECO:0000313" key="1">
    <source>
        <dbReference type="EMBL" id="CAF0925128.1"/>
    </source>
</evidence>
<dbReference type="InterPro" id="IPR009003">
    <property type="entry name" value="Peptidase_S1_PA"/>
</dbReference>
<sequence>MRFMRERPDVICLHGRHHISASALNAPCLSSNDDNSDITLDILLLPNEITVENLLEALKSPFISEDGKVFFTENAINLVEAVKGVARCISGKGNGTCYRVGSTCVATNYHVAQLVLNPPRHRIPMFIDEFNIESSFDIIKSYYTDEGSQWKKFYPTVSKYEYNGTDNSEAFNKHIRMDPLLGVQNDFDYPNYCVVSLTRQLESHVLFVPSMRVGQVGQTIATISFPGLEGMRQEHISATRYRNSLTTIFPIVENLIGGFGKRTVSYGRILAPFKLDDNHQLWIEDSEKIFTIENQCILSNECLLNGSSGGPVLFDGFKISSIIDRNGNQWTFVEYSAIHFGGEYVPCRECLSANPIKREFYTNLNDLVELPHCSTCRNDPNERQPIVYSFALTVHHPSIVESYRMLTKNLLETFDIDQLKMFKEYFDHYQINLD</sequence>
<gene>
    <name evidence="1" type="ORF">SEV965_LOCUS6862</name>
</gene>
<comment type="caution">
    <text evidence="1">The sequence shown here is derived from an EMBL/GenBank/DDBJ whole genome shotgun (WGS) entry which is preliminary data.</text>
</comment>
<dbReference type="SUPFAM" id="SSF50494">
    <property type="entry name" value="Trypsin-like serine proteases"/>
    <property type="match status" value="1"/>
</dbReference>
<reference evidence="1" key="1">
    <citation type="submission" date="2021-02" db="EMBL/GenBank/DDBJ databases">
        <authorList>
            <person name="Nowell W R."/>
        </authorList>
    </citation>
    <scope>NUCLEOTIDE SEQUENCE</scope>
</reference>
<dbReference type="AlphaFoldDB" id="A0A814B8L9"/>
<proteinExistence type="predicted"/>
<name>A0A814B8L9_9BILA</name>
<protein>
    <submittedName>
        <fullName evidence="1">Uncharacterized protein</fullName>
    </submittedName>
</protein>
<evidence type="ECO:0000313" key="2">
    <source>
        <dbReference type="Proteomes" id="UP000663889"/>
    </source>
</evidence>
<dbReference type="EMBL" id="CAJNOU010000230">
    <property type="protein sequence ID" value="CAF0925128.1"/>
    <property type="molecule type" value="Genomic_DNA"/>
</dbReference>
<dbReference type="Proteomes" id="UP000663889">
    <property type="component" value="Unassembled WGS sequence"/>
</dbReference>
<organism evidence="1 2">
    <name type="scientific">Rotaria sordida</name>
    <dbReference type="NCBI Taxonomy" id="392033"/>
    <lineage>
        <taxon>Eukaryota</taxon>
        <taxon>Metazoa</taxon>
        <taxon>Spiralia</taxon>
        <taxon>Gnathifera</taxon>
        <taxon>Rotifera</taxon>
        <taxon>Eurotatoria</taxon>
        <taxon>Bdelloidea</taxon>
        <taxon>Philodinida</taxon>
        <taxon>Philodinidae</taxon>
        <taxon>Rotaria</taxon>
    </lineage>
</organism>
<accession>A0A814B8L9</accession>